<dbReference type="Pfam" id="PF16125">
    <property type="entry name" value="DUF4837"/>
    <property type="match status" value="1"/>
</dbReference>
<sequence>MKKFSFLKSAAAAAAVLLALVSCGNSQERLLPNVSGKAGEIVVVIGKEAWEGSAGNEIRSLLASDCPYLPQREPLYNLINIPATAFTNIFQLHRNILMVNIDKKVTEPGVIVSHDRWAQPQCVILVNAPDSDTACSLVKENSALILNAYEQAERDRVILNTKQYEAAVLRAGVNKAFGGSPYFPMGYSCKKEAQDFIWISYDTQYTIQGIFVYKYPATGDSGKDFSLDEIIGHRNAVLKANVPGMFDNTWMTTAEAITPEIEFLKYKGRQFAQTRGFWEVHNDYMGGPFVSHSFYSRDGKDIIVLEAFVYAPRYDKRNYLRQVESIIYSFEWEDEQEKR</sequence>
<gene>
    <name evidence="2" type="ORF">IAC07_07980</name>
</gene>
<dbReference type="EMBL" id="JADIMJ010000123">
    <property type="protein sequence ID" value="MBO8454641.1"/>
    <property type="molecule type" value="Genomic_DNA"/>
</dbReference>
<evidence type="ECO:0000313" key="2">
    <source>
        <dbReference type="EMBL" id="MBO8454641.1"/>
    </source>
</evidence>
<dbReference type="InterPro" id="IPR032286">
    <property type="entry name" value="DUF4837"/>
</dbReference>
<keyword evidence="1" id="KW-0732">Signal</keyword>
<protein>
    <submittedName>
        <fullName evidence="2">DUF4837 family protein</fullName>
    </submittedName>
</protein>
<dbReference type="Proteomes" id="UP000771749">
    <property type="component" value="Unassembled WGS sequence"/>
</dbReference>
<evidence type="ECO:0000313" key="3">
    <source>
        <dbReference type="Proteomes" id="UP000771749"/>
    </source>
</evidence>
<feature type="chain" id="PRO_5037705995" evidence="1">
    <location>
        <begin position="25"/>
        <end position="339"/>
    </location>
</feature>
<proteinExistence type="predicted"/>
<dbReference type="AlphaFoldDB" id="A0A940IGG6"/>
<feature type="signal peptide" evidence="1">
    <location>
        <begin position="1"/>
        <end position="24"/>
    </location>
</feature>
<organism evidence="2 3">
    <name type="scientific">Candidatus Cryptobacteroides gallistercoris</name>
    <dbReference type="NCBI Taxonomy" id="2840765"/>
    <lineage>
        <taxon>Bacteria</taxon>
        <taxon>Pseudomonadati</taxon>
        <taxon>Bacteroidota</taxon>
        <taxon>Bacteroidia</taxon>
        <taxon>Bacteroidales</taxon>
        <taxon>Candidatus Cryptobacteroides</taxon>
    </lineage>
</organism>
<accession>A0A940IGG6</accession>
<evidence type="ECO:0000256" key="1">
    <source>
        <dbReference type="SAM" id="SignalP"/>
    </source>
</evidence>
<name>A0A940IGG6_9BACT</name>
<reference evidence="2" key="2">
    <citation type="journal article" date="2021" name="PeerJ">
        <title>Extensive microbial diversity within the chicken gut microbiome revealed by metagenomics and culture.</title>
        <authorList>
            <person name="Gilroy R."/>
            <person name="Ravi A."/>
            <person name="Getino M."/>
            <person name="Pursley I."/>
            <person name="Horton D.L."/>
            <person name="Alikhan N.F."/>
            <person name="Baker D."/>
            <person name="Gharbi K."/>
            <person name="Hall N."/>
            <person name="Watson M."/>
            <person name="Adriaenssens E.M."/>
            <person name="Foster-Nyarko E."/>
            <person name="Jarju S."/>
            <person name="Secka A."/>
            <person name="Antonio M."/>
            <person name="Oren A."/>
            <person name="Chaudhuri R.R."/>
            <person name="La Ragione R."/>
            <person name="Hildebrand F."/>
            <person name="Pallen M.J."/>
        </authorList>
    </citation>
    <scope>NUCLEOTIDE SEQUENCE</scope>
    <source>
        <strain evidence="2">F1-3629</strain>
    </source>
</reference>
<reference evidence="2" key="1">
    <citation type="submission" date="2020-10" db="EMBL/GenBank/DDBJ databases">
        <authorList>
            <person name="Gilroy R."/>
        </authorList>
    </citation>
    <scope>NUCLEOTIDE SEQUENCE</scope>
    <source>
        <strain evidence="2">F1-3629</strain>
    </source>
</reference>
<dbReference type="PROSITE" id="PS51257">
    <property type="entry name" value="PROKAR_LIPOPROTEIN"/>
    <property type="match status" value="1"/>
</dbReference>
<comment type="caution">
    <text evidence="2">The sequence shown here is derived from an EMBL/GenBank/DDBJ whole genome shotgun (WGS) entry which is preliminary data.</text>
</comment>